<proteinExistence type="predicted"/>
<evidence type="ECO:0000313" key="1">
    <source>
        <dbReference type="EMBL" id="CEM33646.1"/>
    </source>
</evidence>
<dbReference type="EMBL" id="CDMY01000791">
    <property type="protein sequence ID" value="CEM33646.1"/>
    <property type="molecule type" value="Genomic_DNA"/>
</dbReference>
<protein>
    <submittedName>
        <fullName evidence="1">Uncharacterized protein</fullName>
    </submittedName>
</protein>
<sequence length="101" mass="11367">MAGIGHCEEVLEYVLDGIPVCWPWILAVHCDFFRRIRNVGSQALSTDTSDCQLHFGSVCQRPCLAIPMKRFAKPRCIEDVIDNHANPELLLVMEVETGINL</sequence>
<dbReference type="Proteomes" id="UP000041254">
    <property type="component" value="Unassembled WGS sequence"/>
</dbReference>
<organism evidence="1 2">
    <name type="scientific">Vitrella brassicaformis (strain CCMP3155)</name>
    <dbReference type="NCBI Taxonomy" id="1169540"/>
    <lineage>
        <taxon>Eukaryota</taxon>
        <taxon>Sar</taxon>
        <taxon>Alveolata</taxon>
        <taxon>Colpodellida</taxon>
        <taxon>Vitrellaceae</taxon>
        <taxon>Vitrella</taxon>
    </lineage>
</organism>
<dbReference type="VEuPathDB" id="CryptoDB:Vbra_18598"/>
<reference evidence="1 2" key="1">
    <citation type="submission" date="2014-11" db="EMBL/GenBank/DDBJ databases">
        <authorList>
            <person name="Zhu J."/>
            <person name="Qi W."/>
            <person name="Song R."/>
        </authorList>
    </citation>
    <scope>NUCLEOTIDE SEQUENCE [LARGE SCALE GENOMIC DNA]</scope>
</reference>
<gene>
    <name evidence="1" type="ORF">Vbra_18598</name>
</gene>
<keyword evidence="2" id="KW-1185">Reference proteome</keyword>
<name>A0A0G4GSQ4_VITBC</name>
<dbReference type="AlphaFoldDB" id="A0A0G4GSQ4"/>
<dbReference type="InParanoid" id="A0A0G4GSQ4"/>
<evidence type="ECO:0000313" key="2">
    <source>
        <dbReference type="Proteomes" id="UP000041254"/>
    </source>
</evidence>
<accession>A0A0G4GSQ4</accession>